<evidence type="ECO:0000313" key="2">
    <source>
        <dbReference type="Proteomes" id="UP000580797"/>
    </source>
</evidence>
<reference evidence="1 2" key="1">
    <citation type="submission" date="2020-08" db="EMBL/GenBank/DDBJ databases">
        <title>Sequencing the genomes of 1000 actinobacteria strains.</title>
        <authorList>
            <person name="Klenk H.-P."/>
        </authorList>
    </citation>
    <scope>NUCLEOTIDE SEQUENCE [LARGE SCALE GENOMIC DNA]</scope>
    <source>
        <strain evidence="1 2">DSM 105783</strain>
    </source>
</reference>
<gene>
    <name evidence="1" type="ORF">HD598_002279</name>
</gene>
<sequence>MMFFSKNVGVRAPHWPVSYLPQVKCLGQWRIGPPTDPEPLVRRPLAARGALSLY</sequence>
<evidence type="ECO:0000313" key="1">
    <source>
        <dbReference type="EMBL" id="MBB5513592.1"/>
    </source>
</evidence>
<dbReference type="AlphaFoldDB" id="A0A7W8X0U2"/>
<organism evidence="1 2">
    <name type="scientific">Neomicrococcus aestuarii</name>
    <dbReference type="NCBI Taxonomy" id="556325"/>
    <lineage>
        <taxon>Bacteria</taxon>
        <taxon>Bacillati</taxon>
        <taxon>Actinomycetota</taxon>
        <taxon>Actinomycetes</taxon>
        <taxon>Micrococcales</taxon>
        <taxon>Micrococcaceae</taxon>
        <taxon>Neomicrococcus</taxon>
    </lineage>
</organism>
<comment type="caution">
    <text evidence="1">The sequence shown here is derived from an EMBL/GenBank/DDBJ whole genome shotgun (WGS) entry which is preliminary data.</text>
</comment>
<protein>
    <submittedName>
        <fullName evidence="1">Uncharacterized protein</fullName>
    </submittedName>
</protein>
<proteinExistence type="predicted"/>
<accession>A0A7W8X0U2</accession>
<dbReference type="EMBL" id="JACHDR010000001">
    <property type="protein sequence ID" value="MBB5513592.1"/>
    <property type="molecule type" value="Genomic_DNA"/>
</dbReference>
<name>A0A7W8X0U2_9MICC</name>
<dbReference type="Proteomes" id="UP000580797">
    <property type="component" value="Unassembled WGS sequence"/>
</dbReference>